<protein>
    <submittedName>
        <fullName evidence="6">RNA polymerase, sigma-24 subunit, RpoE</fullName>
    </submittedName>
</protein>
<evidence type="ECO:0000256" key="4">
    <source>
        <dbReference type="ARBA" id="ARBA00023163"/>
    </source>
</evidence>
<organism evidence="6 7">
    <name type="scientific">Neorhodopirellula lusitana</name>
    <dbReference type="NCBI Taxonomy" id="445327"/>
    <lineage>
        <taxon>Bacteria</taxon>
        <taxon>Pseudomonadati</taxon>
        <taxon>Planctomycetota</taxon>
        <taxon>Planctomycetia</taxon>
        <taxon>Pirellulales</taxon>
        <taxon>Pirellulaceae</taxon>
        <taxon>Neorhodopirellula</taxon>
    </lineage>
</organism>
<evidence type="ECO:0000256" key="1">
    <source>
        <dbReference type="ARBA" id="ARBA00023015"/>
    </source>
</evidence>
<evidence type="ECO:0000256" key="2">
    <source>
        <dbReference type="ARBA" id="ARBA00023082"/>
    </source>
</evidence>
<keyword evidence="3" id="KW-0238">DNA-binding</keyword>
<evidence type="ECO:0000256" key="3">
    <source>
        <dbReference type="ARBA" id="ARBA00023125"/>
    </source>
</evidence>
<dbReference type="PANTHER" id="PTHR43133:SF8">
    <property type="entry name" value="RNA POLYMERASE SIGMA FACTOR HI_1459-RELATED"/>
    <property type="match status" value="1"/>
</dbReference>
<accession>A0ABY1Q7Q7</accession>
<name>A0ABY1Q7Q7_9BACT</name>
<sequence length="206" mass="24115">MNNPSQNLPTRISLLELAQSGKDHPAWEELLDYYRPFIGRVLAHMGVPRSDIDDACQLALMRLWKDLASYKPSPERTRFRSWLSHLIRSTAVDWHRKQRRNQQTVDGNLDTVEESPMEDSELEQRIEAEWREHIVELALDRLRTVFSGNAVDVFVRSVEGESASAISEDLNMSEDSVYVLKHRVKKRLVREVYELRRELEFPENNV</sequence>
<dbReference type="InterPro" id="IPR007627">
    <property type="entry name" value="RNA_pol_sigma70_r2"/>
</dbReference>
<evidence type="ECO:0000313" key="6">
    <source>
        <dbReference type="EMBL" id="SMP62159.1"/>
    </source>
</evidence>
<keyword evidence="7" id="KW-1185">Reference proteome</keyword>
<proteinExistence type="predicted"/>
<reference evidence="6 7" key="1">
    <citation type="submission" date="2017-05" db="EMBL/GenBank/DDBJ databases">
        <authorList>
            <person name="Varghese N."/>
            <person name="Submissions S."/>
        </authorList>
    </citation>
    <scope>NUCLEOTIDE SEQUENCE [LARGE SCALE GENOMIC DNA]</scope>
    <source>
        <strain evidence="6 7">DSM 25457</strain>
    </source>
</reference>
<dbReference type="InterPro" id="IPR014284">
    <property type="entry name" value="RNA_pol_sigma-70_dom"/>
</dbReference>
<keyword evidence="4" id="KW-0804">Transcription</keyword>
<dbReference type="Proteomes" id="UP001158067">
    <property type="component" value="Unassembled WGS sequence"/>
</dbReference>
<keyword evidence="1" id="KW-0805">Transcription regulation</keyword>
<evidence type="ECO:0000259" key="5">
    <source>
        <dbReference type="Pfam" id="PF04542"/>
    </source>
</evidence>
<dbReference type="PANTHER" id="PTHR43133">
    <property type="entry name" value="RNA POLYMERASE ECF-TYPE SIGMA FACTO"/>
    <property type="match status" value="1"/>
</dbReference>
<feature type="domain" description="RNA polymerase sigma-70 region 2" evidence="5">
    <location>
        <begin position="31"/>
        <end position="100"/>
    </location>
</feature>
<dbReference type="NCBIfam" id="TIGR02937">
    <property type="entry name" value="sigma70-ECF"/>
    <property type="match status" value="1"/>
</dbReference>
<dbReference type="InterPro" id="IPR013325">
    <property type="entry name" value="RNA_pol_sigma_r2"/>
</dbReference>
<dbReference type="Gene3D" id="1.10.1740.10">
    <property type="match status" value="1"/>
</dbReference>
<dbReference type="InterPro" id="IPR039425">
    <property type="entry name" value="RNA_pol_sigma-70-like"/>
</dbReference>
<dbReference type="RefSeq" id="WP_283433316.1">
    <property type="nucleotide sequence ID" value="NZ_CAWLDM010000001.1"/>
</dbReference>
<dbReference type="EMBL" id="FXUG01000007">
    <property type="protein sequence ID" value="SMP62159.1"/>
    <property type="molecule type" value="Genomic_DNA"/>
</dbReference>
<dbReference type="Pfam" id="PF04542">
    <property type="entry name" value="Sigma70_r2"/>
    <property type="match status" value="1"/>
</dbReference>
<comment type="caution">
    <text evidence="6">The sequence shown here is derived from an EMBL/GenBank/DDBJ whole genome shotgun (WGS) entry which is preliminary data.</text>
</comment>
<evidence type="ECO:0000313" key="7">
    <source>
        <dbReference type="Proteomes" id="UP001158067"/>
    </source>
</evidence>
<dbReference type="SUPFAM" id="SSF88946">
    <property type="entry name" value="Sigma2 domain of RNA polymerase sigma factors"/>
    <property type="match status" value="1"/>
</dbReference>
<gene>
    <name evidence="6" type="ORF">SAMN06265222_107253</name>
</gene>
<keyword evidence="2" id="KW-0731">Sigma factor</keyword>